<sequence length="124" mass="13173">MARVGVDTVKSPTAVSPPTAPTSLVSLWLVCRQHFTTAANRPSSTHAAASHRTQFSRDSTDALLSPSRLTENSALSVSACGATLPGAKPLLGPHWLVRCLSLILNHADGHDWTTQLRPGNLRGQ</sequence>
<evidence type="ECO:0000256" key="1">
    <source>
        <dbReference type="SAM" id="MobiDB-lite"/>
    </source>
</evidence>
<proteinExistence type="predicted"/>
<dbReference type="AlphaFoldDB" id="A0A6A5WDB5"/>
<evidence type="ECO:0000313" key="3">
    <source>
        <dbReference type="Proteomes" id="UP000799779"/>
    </source>
</evidence>
<gene>
    <name evidence="2" type="ORF">P154DRAFT_244329</name>
</gene>
<evidence type="ECO:0000313" key="2">
    <source>
        <dbReference type="EMBL" id="KAF1998789.1"/>
    </source>
</evidence>
<dbReference type="Proteomes" id="UP000799779">
    <property type="component" value="Unassembled WGS sequence"/>
</dbReference>
<dbReference type="EMBL" id="ML977601">
    <property type="protein sequence ID" value="KAF1998789.1"/>
    <property type="molecule type" value="Genomic_DNA"/>
</dbReference>
<feature type="compositionally biased region" description="Polar residues" evidence="1">
    <location>
        <begin position="40"/>
        <end position="57"/>
    </location>
</feature>
<accession>A0A6A5WDB5</accession>
<protein>
    <submittedName>
        <fullName evidence="2">Uncharacterized protein</fullName>
    </submittedName>
</protein>
<feature type="region of interest" description="Disordered" evidence="1">
    <location>
        <begin position="40"/>
        <end position="62"/>
    </location>
</feature>
<keyword evidence="3" id="KW-1185">Reference proteome</keyword>
<organism evidence="2 3">
    <name type="scientific">Amniculicola lignicola CBS 123094</name>
    <dbReference type="NCBI Taxonomy" id="1392246"/>
    <lineage>
        <taxon>Eukaryota</taxon>
        <taxon>Fungi</taxon>
        <taxon>Dikarya</taxon>
        <taxon>Ascomycota</taxon>
        <taxon>Pezizomycotina</taxon>
        <taxon>Dothideomycetes</taxon>
        <taxon>Pleosporomycetidae</taxon>
        <taxon>Pleosporales</taxon>
        <taxon>Amniculicolaceae</taxon>
        <taxon>Amniculicola</taxon>
    </lineage>
</organism>
<name>A0A6A5WDB5_9PLEO</name>
<reference evidence="2" key="1">
    <citation type="journal article" date="2020" name="Stud. Mycol.">
        <title>101 Dothideomycetes genomes: a test case for predicting lifestyles and emergence of pathogens.</title>
        <authorList>
            <person name="Haridas S."/>
            <person name="Albert R."/>
            <person name="Binder M."/>
            <person name="Bloem J."/>
            <person name="Labutti K."/>
            <person name="Salamov A."/>
            <person name="Andreopoulos B."/>
            <person name="Baker S."/>
            <person name="Barry K."/>
            <person name="Bills G."/>
            <person name="Bluhm B."/>
            <person name="Cannon C."/>
            <person name="Castanera R."/>
            <person name="Culley D."/>
            <person name="Daum C."/>
            <person name="Ezra D."/>
            <person name="Gonzalez J."/>
            <person name="Henrissat B."/>
            <person name="Kuo A."/>
            <person name="Liang C."/>
            <person name="Lipzen A."/>
            <person name="Lutzoni F."/>
            <person name="Magnuson J."/>
            <person name="Mondo S."/>
            <person name="Nolan M."/>
            <person name="Ohm R."/>
            <person name="Pangilinan J."/>
            <person name="Park H.-J."/>
            <person name="Ramirez L."/>
            <person name="Alfaro M."/>
            <person name="Sun H."/>
            <person name="Tritt A."/>
            <person name="Yoshinaga Y."/>
            <person name="Zwiers L.-H."/>
            <person name="Turgeon B."/>
            <person name="Goodwin S."/>
            <person name="Spatafora J."/>
            <person name="Crous P."/>
            <person name="Grigoriev I."/>
        </authorList>
    </citation>
    <scope>NUCLEOTIDE SEQUENCE</scope>
    <source>
        <strain evidence="2">CBS 123094</strain>
    </source>
</reference>